<comment type="caution">
    <text evidence="1">The sequence shown here is derived from an EMBL/GenBank/DDBJ whole genome shotgun (WGS) entry which is preliminary data.</text>
</comment>
<dbReference type="Proteomes" id="UP001157910">
    <property type="component" value="Unassembled WGS sequence"/>
</dbReference>
<protein>
    <recommendedName>
        <fullName evidence="3">Concanavalin A-like lectin/glucanase superfamily protein</fullName>
    </recommendedName>
</protein>
<proteinExistence type="predicted"/>
<evidence type="ECO:0000313" key="2">
    <source>
        <dbReference type="Proteomes" id="UP001157910"/>
    </source>
</evidence>
<sequence length="323" mass="34508">MANKTFFVGTCFDTIQPGPGSRDDGSRVTINGGSSTNFVECRMTDPETGEHAGQAAAWFHLTWDYATASNQSNFYPIQVYKAGDTSAPVFRFAGVSGGVWSAQYRSGDTFTEAGTFACVNDKCDFLIDIPQGTIKVYTNGQAALVATGLDLSDLENLATLRLGANRSYNEDCGFSGILIANYNTIGHVVSRKSPNANGVNNAWTGTFEDVDEGRLDDTDNVTAEGVGLKQGFTGPAFPAPASGSVVKAVVVATRARNNGTAPPLNIRHYLRLNGTDHTTAYSHPQIDEGFNPLFTTWDLNPETGRAWSSAIEGDVEFGMEALA</sequence>
<reference evidence="1 2" key="1">
    <citation type="submission" date="2017-05" db="EMBL/GenBank/DDBJ databases">
        <authorList>
            <person name="Varghese N."/>
            <person name="Submissions S."/>
        </authorList>
    </citation>
    <scope>NUCLEOTIDE SEQUENCE [LARGE SCALE GENOMIC DNA]</scope>
    <source>
        <strain evidence="1 2">SM16</strain>
    </source>
</reference>
<dbReference type="RefSeq" id="WP_283405425.1">
    <property type="nucleotide sequence ID" value="NZ_FXUI01000002.1"/>
</dbReference>
<gene>
    <name evidence="1" type="ORF">SAMN06296065_102452</name>
</gene>
<name>A0ABY1Q4V2_9SPHN</name>
<evidence type="ECO:0008006" key="3">
    <source>
        <dbReference type="Google" id="ProtNLM"/>
    </source>
</evidence>
<keyword evidence="2" id="KW-1185">Reference proteome</keyword>
<dbReference type="EMBL" id="FXUI01000002">
    <property type="protein sequence ID" value="SMP58335.1"/>
    <property type="molecule type" value="Genomic_DNA"/>
</dbReference>
<accession>A0ABY1Q4V2</accession>
<evidence type="ECO:0000313" key="1">
    <source>
        <dbReference type="EMBL" id="SMP58335.1"/>
    </source>
</evidence>
<organism evidence="1 2">
    <name type="scientific">Novosphingobium panipatense</name>
    <dbReference type="NCBI Taxonomy" id="428991"/>
    <lineage>
        <taxon>Bacteria</taxon>
        <taxon>Pseudomonadati</taxon>
        <taxon>Pseudomonadota</taxon>
        <taxon>Alphaproteobacteria</taxon>
        <taxon>Sphingomonadales</taxon>
        <taxon>Sphingomonadaceae</taxon>
        <taxon>Novosphingobium</taxon>
    </lineage>
</organism>